<organism evidence="2 3">
    <name type="scientific">Pelosinus baikalensis</name>
    <dbReference type="NCBI Taxonomy" id="2892015"/>
    <lineage>
        <taxon>Bacteria</taxon>
        <taxon>Bacillati</taxon>
        <taxon>Bacillota</taxon>
        <taxon>Negativicutes</taxon>
        <taxon>Selenomonadales</taxon>
        <taxon>Sporomusaceae</taxon>
        <taxon>Pelosinus</taxon>
    </lineage>
</organism>
<dbReference type="RefSeq" id="WP_229534322.1">
    <property type="nucleotide sequence ID" value="NZ_JAJHJB010000005.1"/>
</dbReference>
<dbReference type="PANTHER" id="PTHR34821:SF2">
    <property type="entry name" value="INNER MEMBRANE PROTEIN YDCZ"/>
    <property type="match status" value="1"/>
</dbReference>
<dbReference type="PANTHER" id="PTHR34821">
    <property type="entry name" value="INNER MEMBRANE PROTEIN YDCZ"/>
    <property type="match status" value="1"/>
</dbReference>
<reference evidence="2" key="1">
    <citation type="submission" date="2021-11" db="EMBL/GenBank/DDBJ databases">
        <title>Description of a new species Pelosinus isolated from the bottom sediments of Lake Baikal.</title>
        <authorList>
            <person name="Zakharyuk A."/>
        </authorList>
    </citation>
    <scope>NUCLEOTIDE SEQUENCE</scope>
    <source>
        <strain evidence="2">Bkl1</strain>
    </source>
</reference>
<keyword evidence="1" id="KW-0812">Transmembrane</keyword>
<feature type="transmembrane region" description="Helical" evidence="1">
    <location>
        <begin position="102"/>
        <end position="120"/>
    </location>
</feature>
<evidence type="ECO:0000313" key="2">
    <source>
        <dbReference type="EMBL" id="MCC5464924.1"/>
    </source>
</evidence>
<dbReference type="Proteomes" id="UP001165492">
    <property type="component" value="Unassembled WGS sequence"/>
</dbReference>
<sequence length="152" mass="15716">MYRLDISGNTLALLLAFVSGVLMAVQGALNAGLSKVIGLLETTFIVHITGTILILLLLFGMKMGKGDLSAFAEAPWYVYLGGVVGVGIIYLVAASIPEVGAANATTAIIVGQVLTAIIIDHFGAFGLAQISYGWNQILGLVLLAIGGKLLLS</sequence>
<keyword evidence="3" id="KW-1185">Reference proteome</keyword>
<dbReference type="InterPro" id="IPR006750">
    <property type="entry name" value="YdcZ"/>
</dbReference>
<accession>A0ABS8HQS6</accession>
<dbReference type="EMBL" id="JAJHJB010000005">
    <property type="protein sequence ID" value="MCC5464924.1"/>
    <property type="molecule type" value="Genomic_DNA"/>
</dbReference>
<dbReference type="Pfam" id="PF04657">
    <property type="entry name" value="DMT_YdcZ"/>
    <property type="match status" value="1"/>
</dbReference>
<keyword evidence="1" id="KW-1133">Transmembrane helix</keyword>
<proteinExistence type="predicted"/>
<protein>
    <submittedName>
        <fullName evidence="2">DMT family transporter</fullName>
    </submittedName>
</protein>
<feature type="transmembrane region" description="Helical" evidence="1">
    <location>
        <begin position="43"/>
        <end position="64"/>
    </location>
</feature>
<name>A0ABS8HQS6_9FIRM</name>
<feature type="transmembrane region" description="Helical" evidence="1">
    <location>
        <begin position="76"/>
        <end position="96"/>
    </location>
</feature>
<comment type="caution">
    <text evidence="2">The sequence shown here is derived from an EMBL/GenBank/DDBJ whole genome shotgun (WGS) entry which is preliminary data.</text>
</comment>
<evidence type="ECO:0000313" key="3">
    <source>
        <dbReference type="Proteomes" id="UP001165492"/>
    </source>
</evidence>
<gene>
    <name evidence="2" type="ORF">LMF89_06060</name>
</gene>
<keyword evidence="1" id="KW-0472">Membrane</keyword>
<evidence type="ECO:0000256" key="1">
    <source>
        <dbReference type="SAM" id="Phobius"/>
    </source>
</evidence>